<dbReference type="Gramene" id="RZC73867">
    <property type="protein sequence ID" value="RZC73867"/>
    <property type="gene ID" value="C5167_049348"/>
</dbReference>
<feature type="compositionally biased region" description="Basic and acidic residues" evidence="6">
    <location>
        <begin position="670"/>
        <end position="695"/>
    </location>
</feature>
<feature type="compositionally biased region" description="Low complexity" evidence="6">
    <location>
        <begin position="636"/>
        <end position="645"/>
    </location>
</feature>
<accession>A0A4Y7KLZ9</accession>
<feature type="compositionally biased region" description="Low complexity" evidence="6">
    <location>
        <begin position="703"/>
        <end position="713"/>
    </location>
</feature>
<dbReference type="PANTHER" id="PTHR14571:SF9">
    <property type="entry name" value="HISTONE-LYSINE N-METHYLTRANSFERASE SET-26-RELATED"/>
    <property type="match status" value="1"/>
</dbReference>
<evidence type="ECO:0000256" key="6">
    <source>
        <dbReference type="SAM" id="MobiDB-lite"/>
    </source>
</evidence>
<dbReference type="Proteomes" id="UP000316621">
    <property type="component" value="Chromosome 8"/>
</dbReference>
<feature type="compositionally biased region" description="Polar residues" evidence="6">
    <location>
        <begin position="733"/>
        <end position="747"/>
    </location>
</feature>
<feature type="compositionally biased region" description="Polar residues" evidence="6">
    <location>
        <begin position="652"/>
        <end position="668"/>
    </location>
</feature>
<evidence type="ECO:0000256" key="1">
    <source>
        <dbReference type="ARBA" id="ARBA00004123"/>
    </source>
</evidence>
<dbReference type="SMART" id="SM00249">
    <property type="entry name" value="PHD"/>
    <property type="match status" value="1"/>
</dbReference>
<dbReference type="AlphaFoldDB" id="A0A4Y7KLZ9"/>
<dbReference type="InterPro" id="IPR056065">
    <property type="entry name" value="DUF7648"/>
</dbReference>
<dbReference type="InterPro" id="IPR013083">
    <property type="entry name" value="Znf_RING/FYVE/PHD"/>
</dbReference>
<feature type="region of interest" description="Disordered" evidence="6">
    <location>
        <begin position="256"/>
        <end position="295"/>
    </location>
</feature>
<evidence type="ECO:0000256" key="4">
    <source>
        <dbReference type="ARBA" id="ARBA00022833"/>
    </source>
</evidence>
<dbReference type="Pfam" id="PF24659">
    <property type="entry name" value="DUF7648"/>
    <property type="match status" value="1"/>
</dbReference>
<keyword evidence="4" id="KW-0862">Zinc</keyword>
<dbReference type="PANTHER" id="PTHR14571">
    <property type="entry name" value="HISTONE-LYSINE N-METHYLTRANSFERASE SET-26-RELATED"/>
    <property type="match status" value="1"/>
</dbReference>
<dbReference type="GO" id="GO:0005634">
    <property type="term" value="C:nucleus"/>
    <property type="evidence" value="ECO:0007669"/>
    <property type="project" value="UniProtKB-SubCell"/>
</dbReference>
<evidence type="ECO:0000259" key="7">
    <source>
        <dbReference type="SMART" id="SM00249"/>
    </source>
</evidence>
<feature type="compositionally biased region" description="Polar residues" evidence="6">
    <location>
        <begin position="757"/>
        <end position="773"/>
    </location>
</feature>
<evidence type="ECO:0000256" key="5">
    <source>
        <dbReference type="ARBA" id="ARBA00023242"/>
    </source>
</evidence>
<proteinExistence type="predicted"/>
<keyword evidence="3" id="KW-0863">Zinc-finger</keyword>
<evidence type="ECO:0000256" key="2">
    <source>
        <dbReference type="ARBA" id="ARBA00022723"/>
    </source>
</evidence>
<feature type="compositionally biased region" description="Basic and acidic residues" evidence="6">
    <location>
        <begin position="872"/>
        <end position="906"/>
    </location>
</feature>
<dbReference type="SUPFAM" id="SSF57903">
    <property type="entry name" value="FYVE/PHD zinc finger"/>
    <property type="match status" value="1"/>
</dbReference>
<feature type="domain" description="Zinc finger PHD-type" evidence="7">
    <location>
        <begin position="26"/>
        <end position="69"/>
    </location>
</feature>
<dbReference type="InterPro" id="IPR011011">
    <property type="entry name" value="Znf_FYVE_PHD"/>
</dbReference>
<feature type="compositionally biased region" description="Polar residues" evidence="6">
    <location>
        <begin position="781"/>
        <end position="793"/>
    </location>
</feature>
<feature type="region of interest" description="Disordered" evidence="6">
    <location>
        <begin position="1110"/>
        <end position="1174"/>
    </location>
</feature>
<dbReference type="EMBL" id="CM010722">
    <property type="protein sequence ID" value="RZC73867.1"/>
    <property type="molecule type" value="Genomic_DNA"/>
</dbReference>
<keyword evidence="5" id="KW-0539">Nucleus</keyword>
<comment type="subcellular location">
    <subcellularLocation>
        <location evidence="1">Nucleus</location>
    </subcellularLocation>
</comment>
<evidence type="ECO:0000256" key="3">
    <source>
        <dbReference type="ARBA" id="ARBA00022771"/>
    </source>
</evidence>
<feature type="region of interest" description="Disordered" evidence="6">
    <location>
        <begin position="932"/>
        <end position="980"/>
    </location>
</feature>
<feature type="compositionally biased region" description="Basic and acidic residues" evidence="6">
    <location>
        <begin position="566"/>
        <end position="577"/>
    </location>
</feature>
<dbReference type="OMA" id="MQMLHPT"/>
<feature type="compositionally biased region" description="Polar residues" evidence="6">
    <location>
        <begin position="907"/>
        <end position="918"/>
    </location>
</feature>
<dbReference type="PROSITE" id="PS01359">
    <property type="entry name" value="ZF_PHD_1"/>
    <property type="match status" value="1"/>
</dbReference>
<dbReference type="InterPro" id="IPR019786">
    <property type="entry name" value="Zinc_finger_PHD-type_CS"/>
</dbReference>
<dbReference type="InterPro" id="IPR001965">
    <property type="entry name" value="Znf_PHD"/>
</dbReference>
<feature type="compositionally biased region" description="Basic and acidic residues" evidence="6">
    <location>
        <begin position="952"/>
        <end position="967"/>
    </location>
</feature>
<gene>
    <name evidence="8" type="ORF">C5167_049348</name>
</gene>
<feature type="compositionally biased region" description="Polar residues" evidence="6">
    <location>
        <begin position="1164"/>
        <end position="1174"/>
    </location>
</feature>
<evidence type="ECO:0000313" key="8">
    <source>
        <dbReference type="EMBL" id="RZC73867.1"/>
    </source>
</evidence>
<name>A0A4Y7KLZ9_PAPSO</name>
<feature type="compositionally biased region" description="Polar residues" evidence="6">
    <location>
        <begin position="937"/>
        <end position="951"/>
    </location>
</feature>
<feature type="compositionally biased region" description="Polar residues" evidence="6">
    <location>
        <begin position="1133"/>
        <end position="1145"/>
    </location>
</feature>
<reference evidence="8 9" key="1">
    <citation type="journal article" date="2018" name="Science">
        <title>The opium poppy genome and morphinan production.</title>
        <authorList>
            <person name="Guo L."/>
            <person name="Winzer T."/>
            <person name="Yang X."/>
            <person name="Li Y."/>
            <person name="Ning Z."/>
            <person name="He Z."/>
            <person name="Teodor R."/>
            <person name="Lu Y."/>
            <person name="Bowser T.A."/>
            <person name="Graham I.A."/>
            <person name="Ye K."/>
        </authorList>
    </citation>
    <scope>NUCLEOTIDE SEQUENCE [LARGE SCALE GENOMIC DNA]</scope>
    <source>
        <strain evidence="9">cv. HN1</strain>
        <tissue evidence="8">Leaves</tissue>
    </source>
</reference>
<evidence type="ECO:0000313" key="9">
    <source>
        <dbReference type="Proteomes" id="UP000316621"/>
    </source>
</evidence>
<sequence length="1174" mass="129786">MKGGRSHRLASTEPPDDWVNGSWTVDCSCGVTFDDGEEMVNCDECGVWVHTRCSQYVKGETSFSCDKCKKKKSRNDNNEETEVAQLLVELTSKTMRMDNLRRSTPSAPPRPRPAYRLWTEIPVEDRAHVQGVPGGDSSLFQELSSVFNSELWKCSGYVPKKFNFQYREFPCWDDEKEEGLIDARIEEETDNIADRGANVLCSLWKDKPTEMEASFGGLVEEADCKEKIGQKEKYSENHVKIGQKEKFSENHVKKDKTHLAHAVHPSKQKEFVRSKERSGKKKARSAEKEADRKKRAFTPPVDARKVVCHDDGGSKVGAIEFQHRKKKVRMEVKSTEPNGGCPDAANSYEMMKHQSASKVHNSEHLFEEASRSHVSVEVVEKSKKVNSRSPTRTGDSPKIAAVSAFLTESNTVGGSLANIEHVNMVVHSSNHVKDENHELKDLSGSSFSVKEDQKVKSPVRDLQNDVTAMQDNNKVQVLSDVGVSRSPVQRDTKLEKKTDVDLHNGDIRLLSSSLTDEKLEPAKLLEKLGASISPSLDEKCQNGNREMKAVDHCRKSETVEITVLTSRERSLHGEKSESSAIPPSAKEASLESKPETKNVEEPSVYDGLNTDPRVKVDQQKAVSAVGKSSTSPTIVFSRSSFSASSKTHETKGSLSSPRSINSSKQVKTNVEIKKDHPANDVLRKGGRHDAERKTANDLPKVYSSSGSKASQISKTTHVPSSKRVSHSKEQVPVPSSKTSTTHNVAVPSSSFESASSLHTQNTSHVQNKGTPFGSSLKGDRLSQSSCQPSQKLNHSPAMHPPAPVNSSPALSDEELALLLHQELNSSPRVPRVPRVRHGGTLPQLGSPTAASMLVKRTSSTGTKDQLLFSRRKREDASRDSSRKPNDRADETKKEKLPSCLDQRRQDPQSTANGSTKVEACNGSSHVISAKKNALPPLSSNTAIGGPSSSSEVNDHKPSSVRSSSRDMSDDEIGAVMGPTPRTLPGLLDEIMSKGKRMSYEELCNAVLPHWHKLRKHNGERYAYTSHSQAVLDCLRNRNEWAQLVDRGPKTSASRKRRKLDSESLSVVEGVEDDFDKSNLKEVEVKYVESQREDYPKGKRMARKRRRLALQGRGIMDIRKKQKADAAMDGEDLNLSSQSSEGTESMFSEEESQGTKTERGASVELVTSFNSFDLP</sequence>
<feature type="compositionally biased region" description="Basic and acidic residues" evidence="6">
    <location>
        <begin position="1115"/>
        <end position="1125"/>
    </location>
</feature>
<feature type="region of interest" description="Disordered" evidence="6">
    <location>
        <begin position="564"/>
        <end position="918"/>
    </location>
</feature>
<feature type="compositionally biased region" description="Basic and acidic residues" evidence="6">
    <location>
        <begin position="588"/>
        <end position="600"/>
    </location>
</feature>
<protein>
    <recommendedName>
        <fullName evidence="7">Zinc finger PHD-type domain-containing protein</fullName>
    </recommendedName>
</protein>
<dbReference type="GO" id="GO:0008270">
    <property type="term" value="F:zinc ion binding"/>
    <property type="evidence" value="ECO:0007669"/>
    <property type="project" value="UniProtKB-KW"/>
</dbReference>
<keyword evidence="9" id="KW-1185">Reference proteome</keyword>
<organism evidence="8 9">
    <name type="scientific">Papaver somniferum</name>
    <name type="common">Opium poppy</name>
    <dbReference type="NCBI Taxonomy" id="3469"/>
    <lineage>
        <taxon>Eukaryota</taxon>
        <taxon>Viridiplantae</taxon>
        <taxon>Streptophyta</taxon>
        <taxon>Embryophyta</taxon>
        <taxon>Tracheophyta</taxon>
        <taxon>Spermatophyta</taxon>
        <taxon>Magnoliopsida</taxon>
        <taxon>Ranunculales</taxon>
        <taxon>Papaveraceae</taxon>
        <taxon>Papaveroideae</taxon>
        <taxon>Papaver</taxon>
    </lineage>
</organism>
<dbReference type="Gene3D" id="3.30.40.10">
    <property type="entry name" value="Zinc/RING finger domain, C3HC4 (zinc finger)"/>
    <property type="match status" value="1"/>
</dbReference>
<feature type="compositionally biased region" description="Basic and acidic residues" evidence="6">
    <location>
        <begin position="267"/>
        <end position="277"/>
    </location>
</feature>
<feature type="compositionally biased region" description="Basic residues" evidence="6">
    <location>
        <begin position="256"/>
        <end position="266"/>
    </location>
</feature>
<keyword evidence="2" id="KW-0479">Metal-binding</keyword>